<dbReference type="AlphaFoldDB" id="A0A1V4B0Z4"/>
<reference evidence="1 2" key="1">
    <citation type="submission" date="2018-06" db="EMBL/GenBank/DDBJ databases">
        <authorList>
            <consortium name="Pathogen Informatics"/>
            <person name="Doyle S."/>
        </authorList>
    </citation>
    <scope>NUCLEOTIDE SEQUENCE [LARGE SCALE GENOMIC DNA]</scope>
    <source>
        <strain evidence="1 2">NCTC1659</strain>
    </source>
</reference>
<dbReference type="Proteomes" id="UP000254329">
    <property type="component" value="Unassembled WGS sequence"/>
</dbReference>
<keyword evidence="1" id="KW-0648">Protein biosynthesis</keyword>
<dbReference type="GO" id="GO:0003743">
    <property type="term" value="F:translation initiation factor activity"/>
    <property type="evidence" value="ECO:0007669"/>
    <property type="project" value="UniProtKB-KW"/>
</dbReference>
<dbReference type="STRING" id="733.B0186_06070"/>
<evidence type="ECO:0000313" key="1">
    <source>
        <dbReference type="EMBL" id="STO59440.1"/>
    </source>
</evidence>
<gene>
    <name evidence="1" type="ORF">NCTC1659_00689</name>
</gene>
<keyword evidence="1" id="KW-0396">Initiation factor</keyword>
<dbReference type="EMBL" id="UGHF01000001">
    <property type="protein sequence ID" value="STO59440.1"/>
    <property type="molecule type" value="Genomic_DNA"/>
</dbReference>
<evidence type="ECO:0000313" key="2">
    <source>
        <dbReference type="Proteomes" id="UP000254329"/>
    </source>
</evidence>
<proteinExistence type="predicted"/>
<sequence>MNNMVILNKASIYRNNNFIKVGKFKGNLLYMGIDKLSFVCDIKSKIESQDIYRKLDFLSKEKSRRYKVKKVLSKQYKENFKISAKDNSDFYLLVSYEPLHNPNSPSVRFELSPQYAETDSIFNIVGWLKKGIGGGTIERLFKRARITRLDLTIDIYSKKFITDYYFSILKARSGVKFINNKDDLKNNYAVGSQRSNFYLLVYEKVKLYTSNSYTEELITVREKDIETRITRLELRIKPKDKDKKYQLRNLSKLDNPFPLIKIYDEELIRNDICGFLPFLQAKKSLPVAIKCYLAKQNGSTRYNRAVLNDLLEKAESKFQLDINWAKWQDIARNLEPFYK</sequence>
<name>A0A1V4B0Z4_9PAST</name>
<keyword evidence="2" id="KW-1185">Reference proteome</keyword>
<protein>
    <submittedName>
        <fullName evidence="1">Replication initiation factor</fullName>
    </submittedName>
</protein>
<organism evidence="1 2">
    <name type="scientific">Canicola haemoglobinophilus</name>
    <dbReference type="NCBI Taxonomy" id="733"/>
    <lineage>
        <taxon>Bacteria</taxon>
        <taxon>Pseudomonadati</taxon>
        <taxon>Pseudomonadota</taxon>
        <taxon>Gammaproteobacteria</taxon>
        <taxon>Pasteurellales</taxon>
        <taxon>Pasteurellaceae</taxon>
        <taxon>Canicola</taxon>
    </lineage>
</organism>
<dbReference type="RefSeq" id="WP_078218478.1">
    <property type="nucleotide sequence ID" value="NZ_MUXZ01000017.1"/>
</dbReference>
<accession>A0A1V4B0Z4</accession>